<evidence type="ECO:0000313" key="2">
    <source>
        <dbReference type="Proteomes" id="UP000789920"/>
    </source>
</evidence>
<dbReference type="EMBL" id="CAJVQC010062709">
    <property type="protein sequence ID" value="CAG8802943.1"/>
    <property type="molecule type" value="Genomic_DNA"/>
</dbReference>
<accession>A0ACA9RPI6</accession>
<dbReference type="Proteomes" id="UP000789920">
    <property type="component" value="Unassembled WGS sequence"/>
</dbReference>
<feature type="non-terminal residue" evidence="1">
    <location>
        <position position="1"/>
    </location>
</feature>
<keyword evidence="2" id="KW-1185">Reference proteome</keyword>
<comment type="caution">
    <text evidence="1">The sequence shown here is derived from an EMBL/GenBank/DDBJ whole genome shotgun (WGS) entry which is preliminary data.</text>
</comment>
<feature type="non-terminal residue" evidence="1">
    <location>
        <position position="103"/>
    </location>
</feature>
<reference evidence="1" key="1">
    <citation type="submission" date="2021-06" db="EMBL/GenBank/DDBJ databases">
        <authorList>
            <person name="Kallberg Y."/>
            <person name="Tangrot J."/>
            <person name="Rosling A."/>
        </authorList>
    </citation>
    <scope>NUCLEOTIDE SEQUENCE</scope>
    <source>
        <strain evidence="1">MA461A</strain>
    </source>
</reference>
<name>A0ACA9RPI6_9GLOM</name>
<proteinExistence type="predicted"/>
<sequence length="103" mass="11939">SAQTWANSQGYVLVKKKTRKNQYSNLKNIALWCDWGGIYSGKETLLRQTTGSTLVEALIDELREGDYMYEYKCDDIGHITHLFFAYNESVLLTRRYSSVILMD</sequence>
<gene>
    <name evidence="1" type="ORF">RPERSI_LOCUS21420</name>
</gene>
<organism evidence="1 2">
    <name type="scientific">Racocetra persica</name>
    <dbReference type="NCBI Taxonomy" id="160502"/>
    <lineage>
        <taxon>Eukaryota</taxon>
        <taxon>Fungi</taxon>
        <taxon>Fungi incertae sedis</taxon>
        <taxon>Mucoromycota</taxon>
        <taxon>Glomeromycotina</taxon>
        <taxon>Glomeromycetes</taxon>
        <taxon>Diversisporales</taxon>
        <taxon>Gigasporaceae</taxon>
        <taxon>Racocetra</taxon>
    </lineage>
</organism>
<protein>
    <submittedName>
        <fullName evidence="1">6095_t:CDS:1</fullName>
    </submittedName>
</protein>
<evidence type="ECO:0000313" key="1">
    <source>
        <dbReference type="EMBL" id="CAG8802943.1"/>
    </source>
</evidence>